<dbReference type="InterPro" id="IPR027417">
    <property type="entry name" value="P-loop_NTPase"/>
</dbReference>
<comment type="caution">
    <text evidence="6">The sequence shown here is derived from an EMBL/GenBank/DDBJ whole genome shotgun (WGS) entry which is preliminary data.</text>
</comment>
<reference evidence="6" key="1">
    <citation type="journal article" date="2019" name="bioRxiv">
        <title>The Genome of the Zebra Mussel, Dreissena polymorpha: A Resource for Invasive Species Research.</title>
        <authorList>
            <person name="McCartney M.A."/>
            <person name="Auch B."/>
            <person name="Kono T."/>
            <person name="Mallez S."/>
            <person name="Zhang Y."/>
            <person name="Obille A."/>
            <person name="Becker A."/>
            <person name="Abrahante J.E."/>
            <person name="Garbe J."/>
            <person name="Badalamenti J.P."/>
            <person name="Herman A."/>
            <person name="Mangelson H."/>
            <person name="Liachko I."/>
            <person name="Sullivan S."/>
            <person name="Sone E.D."/>
            <person name="Koren S."/>
            <person name="Silverstein K.A.T."/>
            <person name="Beckman K.B."/>
            <person name="Gohl D.M."/>
        </authorList>
    </citation>
    <scope>NUCLEOTIDE SEQUENCE</scope>
    <source>
        <strain evidence="6">Duluth1</strain>
        <tissue evidence="6">Whole animal</tissue>
    </source>
</reference>
<comment type="similarity">
    <text evidence="3">Belongs to the TRAFAC class myosin-kinesin ATPase superfamily. Kinesin family.</text>
</comment>
<gene>
    <name evidence="6" type="ORF">DPMN_076114</name>
</gene>
<dbReference type="FunFam" id="3.40.850.10:FF:000063">
    <property type="entry name" value="Kinesin-like protein"/>
    <property type="match status" value="1"/>
</dbReference>
<reference evidence="6" key="2">
    <citation type="submission" date="2020-11" db="EMBL/GenBank/DDBJ databases">
        <authorList>
            <person name="McCartney M.A."/>
            <person name="Auch B."/>
            <person name="Kono T."/>
            <person name="Mallez S."/>
            <person name="Becker A."/>
            <person name="Gohl D.M."/>
            <person name="Silverstein K.A.T."/>
            <person name="Koren S."/>
            <person name="Bechman K.B."/>
            <person name="Herman A."/>
            <person name="Abrahante J.E."/>
            <person name="Garbe J."/>
        </authorList>
    </citation>
    <scope>NUCLEOTIDE SEQUENCE</scope>
    <source>
        <strain evidence="6">Duluth1</strain>
        <tissue evidence="6">Whole animal</tissue>
    </source>
</reference>
<dbReference type="GO" id="GO:0003777">
    <property type="term" value="F:microtubule motor activity"/>
    <property type="evidence" value="ECO:0007669"/>
    <property type="project" value="InterPro"/>
</dbReference>
<feature type="binding site" evidence="3">
    <location>
        <begin position="81"/>
        <end position="88"/>
    </location>
    <ligand>
        <name>ATP</name>
        <dbReference type="ChEBI" id="CHEBI:30616"/>
    </ligand>
</feature>
<dbReference type="GO" id="GO:0007018">
    <property type="term" value="P:microtubule-based movement"/>
    <property type="evidence" value="ECO:0007669"/>
    <property type="project" value="InterPro"/>
</dbReference>
<dbReference type="GO" id="GO:0008017">
    <property type="term" value="F:microtubule binding"/>
    <property type="evidence" value="ECO:0007669"/>
    <property type="project" value="InterPro"/>
</dbReference>
<accession>A0A9D4BFH9</accession>
<sequence length="535" mass="57070">MTGNTTSITDPASKDVKKFTFDFSYWSHDGCKDDGTGYMAPDTSHPNGKKFADQKKVYNEMGAGVLKNAWEGYNSTLFAYGQTGSGKSWSMVGYGVNKGIVPIYCENLYKQIDEKRAAGAKEQYEVMFSMLEIYNENVQDLLDSSPSKKYLNVRQHPKSGFYADGLKSVPVGTYAEIEQRIEEGTRNRTVASTKMNATSSRAHTIVTIKFVQKSVNAAGEEMAKSAEANLVDLAGSERADSTGATGARLKEGAAINQSLSSLGNCIAALAEIAGGKKNMQVPYRDSMLTKLLKNALGGNSKTIMIAALSPADINFEETLSTLRYADRAKQIKTTARVNEDPTAQLIRELQEENEKLKAMLASGKMDMSLLENGEGGADMTDEERAKLKNELEAEYKGMLEKNKLDMENMEKEFQKRLQESQGQAAGVTGTGKKQIEAAGVTGTGKKQIEAAGVIEIGKKQIEAAGVTGTGKKQIGAAGVTGTGKKQIGAAGVTGTGKKQIEAAGVTGTGKKQIEAAGVTGTVKKQIETAGVTGTG</sequence>
<dbReference type="InterPro" id="IPR001752">
    <property type="entry name" value="Kinesin_motor_dom"/>
</dbReference>
<evidence type="ECO:0000259" key="5">
    <source>
        <dbReference type="PROSITE" id="PS50067"/>
    </source>
</evidence>
<evidence type="ECO:0000256" key="2">
    <source>
        <dbReference type="ARBA" id="ARBA00022840"/>
    </source>
</evidence>
<dbReference type="PANTHER" id="PTHR47117">
    <property type="entry name" value="STAR-RELATED LIPID TRANSFER PROTEIN 9"/>
    <property type="match status" value="1"/>
</dbReference>
<evidence type="ECO:0000256" key="4">
    <source>
        <dbReference type="SAM" id="Coils"/>
    </source>
</evidence>
<evidence type="ECO:0000256" key="3">
    <source>
        <dbReference type="PROSITE-ProRule" id="PRU00283"/>
    </source>
</evidence>
<dbReference type="Pfam" id="PF00225">
    <property type="entry name" value="Kinesin"/>
    <property type="match status" value="1"/>
</dbReference>
<dbReference type="GO" id="GO:0005524">
    <property type="term" value="F:ATP binding"/>
    <property type="evidence" value="ECO:0007669"/>
    <property type="project" value="UniProtKB-UniRule"/>
</dbReference>
<dbReference type="Proteomes" id="UP000828390">
    <property type="component" value="Unassembled WGS sequence"/>
</dbReference>
<dbReference type="AlphaFoldDB" id="A0A9D4BFH9"/>
<dbReference type="PROSITE" id="PS50067">
    <property type="entry name" value="KINESIN_MOTOR_2"/>
    <property type="match status" value="1"/>
</dbReference>
<proteinExistence type="inferred from homology"/>
<keyword evidence="1 3" id="KW-0547">Nucleotide-binding</keyword>
<dbReference type="SMART" id="SM00129">
    <property type="entry name" value="KISc"/>
    <property type="match status" value="1"/>
</dbReference>
<dbReference type="EMBL" id="JAIWYP010000015">
    <property type="protein sequence ID" value="KAH3701130.1"/>
    <property type="molecule type" value="Genomic_DNA"/>
</dbReference>
<dbReference type="Gene3D" id="3.40.850.10">
    <property type="entry name" value="Kinesin motor domain"/>
    <property type="match status" value="1"/>
</dbReference>
<name>A0A9D4BFH9_DREPO</name>
<feature type="domain" description="Kinesin motor" evidence="5">
    <location>
        <begin position="1"/>
        <end position="331"/>
    </location>
</feature>
<protein>
    <recommendedName>
        <fullName evidence="5">Kinesin motor domain-containing protein</fullName>
    </recommendedName>
</protein>
<evidence type="ECO:0000313" key="7">
    <source>
        <dbReference type="Proteomes" id="UP000828390"/>
    </source>
</evidence>
<evidence type="ECO:0000256" key="1">
    <source>
        <dbReference type="ARBA" id="ARBA00022741"/>
    </source>
</evidence>
<dbReference type="PRINTS" id="PR00380">
    <property type="entry name" value="KINESINHEAVY"/>
</dbReference>
<organism evidence="6 7">
    <name type="scientific">Dreissena polymorpha</name>
    <name type="common">Zebra mussel</name>
    <name type="synonym">Mytilus polymorpha</name>
    <dbReference type="NCBI Taxonomy" id="45954"/>
    <lineage>
        <taxon>Eukaryota</taxon>
        <taxon>Metazoa</taxon>
        <taxon>Spiralia</taxon>
        <taxon>Lophotrochozoa</taxon>
        <taxon>Mollusca</taxon>
        <taxon>Bivalvia</taxon>
        <taxon>Autobranchia</taxon>
        <taxon>Heteroconchia</taxon>
        <taxon>Euheterodonta</taxon>
        <taxon>Imparidentia</taxon>
        <taxon>Neoheterodontei</taxon>
        <taxon>Myida</taxon>
        <taxon>Dreissenoidea</taxon>
        <taxon>Dreissenidae</taxon>
        <taxon>Dreissena</taxon>
    </lineage>
</organism>
<keyword evidence="2 3" id="KW-0067">ATP-binding</keyword>
<dbReference type="SUPFAM" id="SSF52540">
    <property type="entry name" value="P-loop containing nucleoside triphosphate hydrolases"/>
    <property type="match status" value="1"/>
</dbReference>
<evidence type="ECO:0000313" key="6">
    <source>
        <dbReference type="EMBL" id="KAH3701130.1"/>
    </source>
</evidence>
<dbReference type="InterPro" id="IPR036961">
    <property type="entry name" value="Kinesin_motor_dom_sf"/>
</dbReference>
<keyword evidence="7" id="KW-1185">Reference proteome</keyword>
<feature type="coiled-coil region" evidence="4">
    <location>
        <begin position="392"/>
        <end position="419"/>
    </location>
</feature>
<keyword evidence="3" id="KW-0505">Motor protein</keyword>
<keyword evidence="4" id="KW-0175">Coiled coil</keyword>